<dbReference type="EMBL" id="JAAGWB010000042">
    <property type="protein sequence ID" value="NEN52174.1"/>
    <property type="molecule type" value="Genomic_DNA"/>
</dbReference>
<dbReference type="CDD" id="cd16936">
    <property type="entry name" value="HATPase_RsbW-like"/>
    <property type="match status" value="1"/>
</dbReference>
<gene>
    <name evidence="5" type="ORF">G3R41_14750</name>
    <name evidence="4" type="ORF">GCU67_14100</name>
</gene>
<evidence type="ECO:0000313" key="6">
    <source>
        <dbReference type="Proteomes" id="UP000468828"/>
    </source>
</evidence>
<keyword evidence="4" id="KW-0547">Nucleotide-binding</keyword>
<dbReference type="PANTHER" id="PTHR35526:SF3">
    <property type="entry name" value="ANTI-SIGMA-F FACTOR RSBW"/>
    <property type="match status" value="1"/>
</dbReference>
<reference evidence="4 6" key="1">
    <citation type="submission" date="2020-01" db="EMBL/GenBank/DDBJ databases">
        <title>the WGS Modestobacter muralis CPCC 204518.</title>
        <authorList>
            <person name="Jiang Z."/>
        </authorList>
    </citation>
    <scope>NUCLEOTIDE SEQUENCE [LARGE SCALE GENOMIC DNA]</scope>
    <source>
        <strain evidence="4 6">DSM 100205</strain>
    </source>
</reference>
<evidence type="ECO:0000256" key="1">
    <source>
        <dbReference type="ARBA" id="ARBA00022527"/>
    </source>
</evidence>
<feature type="domain" description="Histidine kinase/HSP90-like ATPase" evidence="3">
    <location>
        <begin position="21"/>
        <end position="131"/>
    </location>
</feature>
<protein>
    <submittedName>
        <fullName evidence="4">ATP-binding protein</fullName>
    </submittedName>
</protein>
<evidence type="ECO:0000313" key="4">
    <source>
        <dbReference type="EMBL" id="NEK95286.1"/>
    </source>
</evidence>
<evidence type="ECO:0000259" key="3">
    <source>
        <dbReference type="Pfam" id="PF13581"/>
    </source>
</evidence>
<dbReference type="AlphaFoldDB" id="A0A6P0EXI4"/>
<keyword evidence="1" id="KW-0723">Serine/threonine-protein kinase</keyword>
<dbReference type="Proteomes" id="UP000471152">
    <property type="component" value="Unassembled WGS sequence"/>
</dbReference>
<dbReference type="RefSeq" id="WP_163611854.1">
    <property type="nucleotide sequence ID" value="NZ_JAAGWB010000042.1"/>
</dbReference>
<dbReference type="GO" id="GO:0005524">
    <property type="term" value="F:ATP binding"/>
    <property type="evidence" value="ECO:0007669"/>
    <property type="project" value="UniProtKB-KW"/>
</dbReference>
<proteinExistence type="predicted"/>
<dbReference type="InterPro" id="IPR003594">
    <property type="entry name" value="HATPase_dom"/>
</dbReference>
<dbReference type="SUPFAM" id="SSF55874">
    <property type="entry name" value="ATPase domain of HSP90 chaperone/DNA topoisomerase II/histidine kinase"/>
    <property type="match status" value="1"/>
</dbReference>
<name>A0A6P0EXI4_9ACTN</name>
<organism evidence="4 6">
    <name type="scientific">Modestobacter muralis</name>
    <dbReference type="NCBI Taxonomy" id="1608614"/>
    <lineage>
        <taxon>Bacteria</taxon>
        <taxon>Bacillati</taxon>
        <taxon>Actinomycetota</taxon>
        <taxon>Actinomycetes</taxon>
        <taxon>Geodermatophilales</taxon>
        <taxon>Geodermatophilaceae</taxon>
        <taxon>Modestobacter</taxon>
    </lineage>
</organism>
<dbReference type="InterPro" id="IPR050267">
    <property type="entry name" value="Anti-sigma-factor_SerPK"/>
</dbReference>
<dbReference type="Proteomes" id="UP000468828">
    <property type="component" value="Unassembled WGS sequence"/>
</dbReference>
<keyword evidence="6" id="KW-1185">Reference proteome</keyword>
<dbReference type="Pfam" id="PF13581">
    <property type="entry name" value="HATPase_c_2"/>
    <property type="match status" value="1"/>
</dbReference>
<keyword evidence="4" id="KW-0067">ATP-binding</keyword>
<sequence length="145" mass="15862">MPDHQHVSHLADRRRAWRLPAIESSLPALRRELGAHLSTSTLSADETYDLVLSVSEAASNAVEHAQDPRAPFFDVTAEVEGRTVTVTVQDRGRWLPPTAAPFRGRGLAMMRLLTDTTVDTDAEGTTVTMRKPSAPPAPERPRLAS</sequence>
<accession>A0A6P0EXI4</accession>
<dbReference type="Gene3D" id="3.30.565.10">
    <property type="entry name" value="Histidine kinase-like ATPase, C-terminal domain"/>
    <property type="match status" value="1"/>
</dbReference>
<dbReference type="PANTHER" id="PTHR35526">
    <property type="entry name" value="ANTI-SIGMA-F FACTOR RSBW-RELATED"/>
    <property type="match status" value="1"/>
</dbReference>
<evidence type="ECO:0000256" key="2">
    <source>
        <dbReference type="SAM" id="MobiDB-lite"/>
    </source>
</evidence>
<comment type="caution">
    <text evidence="4">The sequence shown here is derived from an EMBL/GenBank/DDBJ whole genome shotgun (WGS) entry which is preliminary data.</text>
</comment>
<reference evidence="5 7" key="2">
    <citation type="submission" date="2020-02" db="EMBL/GenBank/DDBJ databases">
        <title>The WGS of Modestobacter muralis DSM 100205.</title>
        <authorList>
            <person name="Jiang Z."/>
        </authorList>
    </citation>
    <scope>NUCLEOTIDE SEQUENCE [LARGE SCALE GENOMIC DNA]</scope>
    <source>
        <strain evidence="5 7">DSM 100205</strain>
    </source>
</reference>
<keyword evidence="1" id="KW-0808">Transferase</keyword>
<keyword evidence="1" id="KW-0418">Kinase</keyword>
<dbReference type="EMBL" id="JAAGWH010000040">
    <property type="protein sequence ID" value="NEK95286.1"/>
    <property type="molecule type" value="Genomic_DNA"/>
</dbReference>
<dbReference type="GO" id="GO:0004674">
    <property type="term" value="F:protein serine/threonine kinase activity"/>
    <property type="evidence" value="ECO:0007669"/>
    <property type="project" value="UniProtKB-KW"/>
</dbReference>
<evidence type="ECO:0000313" key="7">
    <source>
        <dbReference type="Proteomes" id="UP000471152"/>
    </source>
</evidence>
<dbReference type="InterPro" id="IPR036890">
    <property type="entry name" value="HATPase_C_sf"/>
</dbReference>
<feature type="region of interest" description="Disordered" evidence="2">
    <location>
        <begin position="119"/>
        <end position="145"/>
    </location>
</feature>
<feature type="compositionally biased region" description="Polar residues" evidence="2">
    <location>
        <begin position="119"/>
        <end position="128"/>
    </location>
</feature>
<evidence type="ECO:0000313" key="5">
    <source>
        <dbReference type="EMBL" id="NEN52174.1"/>
    </source>
</evidence>